<dbReference type="SUPFAM" id="SSF54980">
    <property type="entry name" value="EF-G C-terminal domain-like"/>
    <property type="match status" value="2"/>
</dbReference>
<dbReference type="Proteomes" id="UP001145087">
    <property type="component" value="Unassembled WGS sequence"/>
</dbReference>
<dbReference type="PROSITE" id="PS51722">
    <property type="entry name" value="G_TR_2"/>
    <property type="match status" value="1"/>
</dbReference>
<dbReference type="Pfam" id="PF00009">
    <property type="entry name" value="GTP_EFTU"/>
    <property type="match status" value="1"/>
</dbReference>
<keyword evidence="8" id="KW-1185">Reference proteome</keyword>
<dbReference type="AlphaFoldDB" id="A0A9X3F6I4"/>
<accession>A0A9X3F6I4</accession>
<dbReference type="GO" id="GO:0003924">
    <property type="term" value="F:GTPase activity"/>
    <property type="evidence" value="ECO:0007669"/>
    <property type="project" value="InterPro"/>
</dbReference>
<dbReference type="SUPFAM" id="SSF52540">
    <property type="entry name" value="P-loop containing nucleoside triphosphate hydrolases"/>
    <property type="match status" value="1"/>
</dbReference>
<evidence type="ECO:0000259" key="6">
    <source>
        <dbReference type="PROSITE" id="PS51722"/>
    </source>
</evidence>
<proteinExistence type="predicted"/>
<dbReference type="Gene3D" id="3.30.230.10">
    <property type="match status" value="1"/>
</dbReference>
<dbReference type="InterPro" id="IPR014721">
    <property type="entry name" value="Ribsml_uS5_D2-typ_fold_subgr"/>
</dbReference>
<keyword evidence="7" id="KW-0251">Elongation factor</keyword>
<keyword evidence="4" id="KW-0342">GTP-binding</keyword>
<dbReference type="InterPro" id="IPR027417">
    <property type="entry name" value="P-loop_NTPase"/>
</dbReference>
<keyword evidence="3" id="KW-0547">Nucleotide-binding</keyword>
<dbReference type="Pfam" id="PF03764">
    <property type="entry name" value="EFG_IV"/>
    <property type="match status" value="2"/>
</dbReference>
<dbReference type="PANTHER" id="PTHR43261:SF6">
    <property type="entry name" value="ELONGATION FACTOR G-LIKE PROTEIN"/>
    <property type="match status" value="1"/>
</dbReference>
<dbReference type="InterPro" id="IPR000640">
    <property type="entry name" value="EFG_V-like"/>
</dbReference>
<dbReference type="Gene3D" id="3.30.70.240">
    <property type="match status" value="1"/>
</dbReference>
<dbReference type="InterPro" id="IPR005517">
    <property type="entry name" value="Transl_elong_EFG/EF2_IV"/>
</dbReference>
<evidence type="ECO:0000256" key="4">
    <source>
        <dbReference type="ARBA" id="ARBA00023134"/>
    </source>
</evidence>
<dbReference type="Gene3D" id="3.30.70.870">
    <property type="entry name" value="Elongation Factor G (Translational Gtpase), domain 3"/>
    <property type="match status" value="1"/>
</dbReference>
<dbReference type="CDD" id="cd04170">
    <property type="entry name" value="EF-G_bact"/>
    <property type="match status" value="1"/>
</dbReference>
<reference evidence="7" key="1">
    <citation type="submission" date="2022-11" db="EMBL/GenBank/DDBJ databases">
        <title>Marilongibacter aestuarii gen. nov., sp. nov., isolated from tidal flat sediment.</title>
        <authorList>
            <person name="Jiayan W."/>
        </authorList>
    </citation>
    <scope>NUCLEOTIDE SEQUENCE</scope>
    <source>
        <strain evidence="7">Z1-6</strain>
    </source>
</reference>
<dbReference type="InterPro" id="IPR005225">
    <property type="entry name" value="Small_GTP-bd"/>
</dbReference>
<organism evidence="7 8">
    <name type="scientific">Draconibacterium aestuarii</name>
    <dbReference type="NCBI Taxonomy" id="2998507"/>
    <lineage>
        <taxon>Bacteria</taxon>
        <taxon>Pseudomonadati</taxon>
        <taxon>Bacteroidota</taxon>
        <taxon>Bacteroidia</taxon>
        <taxon>Marinilabiliales</taxon>
        <taxon>Prolixibacteraceae</taxon>
        <taxon>Draconibacterium</taxon>
    </lineage>
</organism>
<dbReference type="SUPFAM" id="SSF50447">
    <property type="entry name" value="Translation proteins"/>
    <property type="match status" value="1"/>
</dbReference>
<dbReference type="CDD" id="cd03713">
    <property type="entry name" value="EFG_mtEFG_C"/>
    <property type="match status" value="1"/>
</dbReference>
<evidence type="ECO:0000256" key="1">
    <source>
        <dbReference type="ARBA" id="ARBA00013902"/>
    </source>
</evidence>
<dbReference type="InterPro" id="IPR035647">
    <property type="entry name" value="EFG_III/V"/>
</dbReference>
<dbReference type="InterPro" id="IPR000795">
    <property type="entry name" value="T_Tr_GTP-bd_dom"/>
</dbReference>
<dbReference type="NCBIfam" id="NF009381">
    <property type="entry name" value="PRK12740.1-5"/>
    <property type="match status" value="1"/>
</dbReference>
<evidence type="ECO:0000313" key="7">
    <source>
        <dbReference type="EMBL" id="MCY1719816.1"/>
    </source>
</evidence>
<dbReference type="InterPro" id="IPR053905">
    <property type="entry name" value="EF-G-like_DII"/>
</dbReference>
<dbReference type="SUPFAM" id="SSF54211">
    <property type="entry name" value="Ribosomal protein S5 domain 2-like"/>
    <property type="match status" value="1"/>
</dbReference>
<dbReference type="Pfam" id="PF14492">
    <property type="entry name" value="EFG_III"/>
    <property type="match status" value="1"/>
</dbReference>
<dbReference type="SMART" id="SM00889">
    <property type="entry name" value="EFG_IV"/>
    <property type="match status" value="1"/>
</dbReference>
<sequence length="718" mass="79751">MKVYKTEEIRNIALIGNAGSGKTTLAEAMLFEGGVISRRGEVTAKNTVSDYTQIEQDYGNSVFSTLLYTEYNGKKINILDTPGMDDLCGSVVQALSVTALSLITINASNGVEAGTEAAGRQAEHADTPLVFVFNQLDHDNSNFDSTLDQCKAAFGNKVTVVQYPVDAGTSFSSIIDVLKMKMYKYPKDGGQPEILDIPASEKDKADELHNELVEMAAENEEALMELYFDKGTLSEDEMRKGIKLGMLERSIFPVFCTCAKQNKGVGRLMEFITNISPAPSEKKMTEIVAGKQVKMDASDLPSIFVFKTAVEPHVGEITFFKVMSGTVKEGLDLVNSKSGNKERLSQVFVSAGKNREKVEQLVAGDLGCTVKLKDTKYNQTLSPKEAAIKFKEITFPASRHTVAVKAKNDSDDEKVGEILSKIKYEDPTYVIEYSKELKQLLVHGQGEYHLNILKWYFDTIYKIDVDYLAPKIPYRETITKFAQADYRHKKQSGGSGQFGEVHLIIEPYTPGSEPKKMFKFGDKEQKLSVRAVEEHELPWGGKLIFCNCIVGGSIDARFLPAILKGIMEKMNEGPLTGSYARDIRVYVYDGKMHPVDSNEISFKLAGRNAFSMAFKNAGAKILEPIYDLEVWTPSDRMGDVMSDLQGRRAMIMGMGSEKGLEKISAKVPLKEMNKYTTSLSSITGGRGVFKMKFDDYEKVPADVQDELLKAYEAEQEEE</sequence>
<dbReference type="InterPro" id="IPR009000">
    <property type="entry name" value="Transl_B-barrel_sf"/>
</dbReference>
<feature type="domain" description="Tr-type G" evidence="6">
    <location>
        <begin position="7"/>
        <end position="280"/>
    </location>
</feature>
<dbReference type="Pfam" id="PF00679">
    <property type="entry name" value="EFG_C"/>
    <property type="match status" value="1"/>
</dbReference>
<dbReference type="FunFam" id="3.30.70.240:FF:000001">
    <property type="entry name" value="Elongation factor G"/>
    <property type="match status" value="1"/>
</dbReference>
<gene>
    <name evidence="7" type="ORF">OU798_05650</name>
</gene>
<comment type="caution">
    <text evidence="7">The sequence shown here is derived from an EMBL/GenBank/DDBJ whole genome shotgun (WGS) entry which is preliminary data.</text>
</comment>
<dbReference type="InterPro" id="IPR035649">
    <property type="entry name" value="EFG_V"/>
</dbReference>
<dbReference type="InterPro" id="IPR047872">
    <property type="entry name" value="EFG_IV"/>
</dbReference>
<protein>
    <recommendedName>
        <fullName evidence="2">Elongation factor G</fullName>
    </recommendedName>
    <alternativeName>
        <fullName evidence="1">Tetracycline resistance protein TetQ</fullName>
    </alternativeName>
</protein>
<evidence type="ECO:0000256" key="3">
    <source>
        <dbReference type="ARBA" id="ARBA00022741"/>
    </source>
</evidence>
<dbReference type="EMBL" id="JAPOHD010000010">
    <property type="protein sequence ID" value="MCY1719816.1"/>
    <property type="molecule type" value="Genomic_DNA"/>
</dbReference>
<dbReference type="InterPro" id="IPR020568">
    <property type="entry name" value="Ribosomal_Su5_D2-typ_SF"/>
</dbReference>
<dbReference type="Gene3D" id="3.40.50.300">
    <property type="entry name" value="P-loop containing nucleotide triphosphate hydrolases"/>
    <property type="match status" value="1"/>
</dbReference>
<dbReference type="SMART" id="SM00838">
    <property type="entry name" value="EFG_C"/>
    <property type="match status" value="1"/>
</dbReference>
<keyword evidence="7" id="KW-0648">Protein biosynthesis</keyword>
<name>A0A9X3F6I4_9BACT</name>
<comment type="function">
    <text evidence="5">Catalyzes the GTP-dependent ribosomal translocation step during translation elongation. During this step, the ribosome changes from the pre-translocational (PRE) to the post-translocational (POST) state as the newly formed A-site-bound peptidyl-tRNA and P-site-bound deacylated tRNA move to the P and E sites, respectively. Catalyzes the coordinated movement of the two tRNA molecules, the mRNA and conformational changes in the ribosome.</text>
</comment>
<evidence type="ECO:0000256" key="2">
    <source>
        <dbReference type="ARBA" id="ARBA00017872"/>
    </source>
</evidence>
<dbReference type="Gene3D" id="2.40.30.10">
    <property type="entry name" value="Translation factors"/>
    <property type="match status" value="1"/>
</dbReference>
<dbReference type="InterPro" id="IPR041095">
    <property type="entry name" value="EFG_II"/>
</dbReference>
<dbReference type="GO" id="GO:0005525">
    <property type="term" value="F:GTP binding"/>
    <property type="evidence" value="ECO:0007669"/>
    <property type="project" value="UniProtKB-KW"/>
</dbReference>
<dbReference type="RefSeq" id="WP_343332150.1">
    <property type="nucleotide sequence ID" value="NZ_JAPOHD010000010.1"/>
</dbReference>
<dbReference type="PANTHER" id="PTHR43261">
    <property type="entry name" value="TRANSLATION ELONGATION FACTOR G-RELATED"/>
    <property type="match status" value="1"/>
</dbReference>
<dbReference type="Pfam" id="PF22042">
    <property type="entry name" value="EF-G_D2"/>
    <property type="match status" value="1"/>
</dbReference>
<dbReference type="NCBIfam" id="TIGR00231">
    <property type="entry name" value="small_GTP"/>
    <property type="match status" value="1"/>
</dbReference>
<evidence type="ECO:0000313" key="8">
    <source>
        <dbReference type="Proteomes" id="UP001145087"/>
    </source>
</evidence>
<dbReference type="GO" id="GO:0032790">
    <property type="term" value="P:ribosome disassembly"/>
    <property type="evidence" value="ECO:0007669"/>
    <property type="project" value="TreeGrafter"/>
</dbReference>
<evidence type="ECO:0000256" key="5">
    <source>
        <dbReference type="ARBA" id="ARBA00024731"/>
    </source>
</evidence>
<dbReference type="CDD" id="cd01434">
    <property type="entry name" value="EFG_mtEFG1_IV"/>
    <property type="match status" value="1"/>
</dbReference>
<dbReference type="GO" id="GO:0003746">
    <property type="term" value="F:translation elongation factor activity"/>
    <property type="evidence" value="ECO:0007669"/>
    <property type="project" value="UniProtKB-KW"/>
</dbReference>